<dbReference type="InterPro" id="IPR014718">
    <property type="entry name" value="GH-type_carb-bd"/>
</dbReference>
<dbReference type="Pfam" id="PF06045">
    <property type="entry name" value="Rhamnogal_lyase"/>
    <property type="match status" value="1"/>
</dbReference>
<dbReference type="OrthoDB" id="2130367at2759"/>
<dbReference type="SUPFAM" id="SSF74650">
    <property type="entry name" value="Galactose mutarotase-like"/>
    <property type="match status" value="1"/>
</dbReference>
<dbReference type="GO" id="GO:0005975">
    <property type="term" value="P:carbohydrate metabolic process"/>
    <property type="evidence" value="ECO:0007669"/>
    <property type="project" value="InterPro"/>
</dbReference>
<dbReference type="GO" id="GO:0030246">
    <property type="term" value="F:carbohydrate binding"/>
    <property type="evidence" value="ECO:0007669"/>
    <property type="project" value="InterPro"/>
</dbReference>
<accession>A0A3L6PJW5</accession>
<dbReference type="CDD" id="cd10320">
    <property type="entry name" value="RGL4_N"/>
    <property type="match status" value="1"/>
</dbReference>
<dbReference type="InterPro" id="IPR051850">
    <property type="entry name" value="Polysacch_Lyase_4"/>
</dbReference>
<dbReference type="EMBL" id="PQIB02000017">
    <property type="protein sequence ID" value="RLM57908.1"/>
    <property type="molecule type" value="Genomic_DNA"/>
</dbReference>
<dbReference type="AlphaFoldDB" id="A0A3L6PJW5"/>
<protein>
    <submittedName>
        <fullName evidence="2">Rhamnogalacturonate lyase-like</fullName>
    </submittedName>
</protein>
<feature type="signal peptide" evidence="1">
    <location>
        <begin position="1"/>
        <end position="22"/>
    </location>
</feature>
<proteinExistence type="predicted"/>
<evidence type="ECO:0000313" key="3">
    <source>
        <dbReference type="Proteomes" id="UP000275267"/>
    </source>
</evidence>
<evidence type="ECO:0000313" key="2">
    <source>
        <dbReference type="EMBL" id="RLM57908.1"/>
    </source>
</evidence>
<dbReference type="Proteomes" id="UP000275267">
    <property type="component" value="Unassembled WGS sequence"/>
</dbReference>
<comment type="caution">
    <text evidence="2">The sequence shown here is derived from an EMBL/GenBank/DDBJ whole genome shotgun (WGS) entry which is preliminary data.</text>
</comment>
<feature type="chain" id="PRO_5017965609" evidence="1">
    <location>
        <begin position="23"/>
        <end position="419"/>
    </location>
</feature>
<keyword evidence="3" id="KW-1185">Reference proteome</keyword>
<dbReference type="PANTHER" id="PTHR32018:SF32">
    <property type="entry name" value="RHAMNOGALACTURONAN ENDOLYASE"/>
    <property type="match status" value="1"/>
</dbReference>
<dbReference type="InterPro" id="IPR010325">
    <property type="entry name" value="Rhamnogal_lyase"/>
</dbReference>
<dbReference type="PANTHER" id="PTHR32018">
    <property type="entry name" value="RHAMNOGALACTURONATE LYASE FAMILY PROTEIN"/>
    <property type="match status" value="1"/>
</dbReference>
<sequence>MAAAAAAAAIVLSFVVTLLVAAATGSLPRQPASREAAAGDRGVTLRVGPRQVVVDNGVVQVALSAPEGRITGVRYIGDPNNLMENDAGQGDTGGYWDSVWNYPGSDLPGQYNKLDSTEFNVVSSSEDQVELSFRSTYNPSLQNSFRLNIDKRLVMLRGSSGFYCYAIFEHARDYPALNITEARFVFKLNTGKFNYMAITDDIRRYMPSAIDRDEPRAVPLAYKEAVLLVDPKEPQFRGEVDDKYQYSLDNKDNVVHGWISGSDPNPMGFWVITPSNEFKSGGPFKRELTSHVGPTSLTMFFGTHYVGKYMVAKIDDGESWKKVLGPVFIYLNSSPKSGNNLQALWQDAKAQAQAEARNWPYSFLASPDFPKAAERGSIAGRLLVRDSLTISHTIDGEAPSTSPEIDAGKLYRFHFHFLP</sequence>
<dbReference type="Gene3D" id="2.70.98.10">
    <property type="match status" value="1"/>
</dbReference>
<organism evidence="2 3">
    <name type="scientific">Panicum miliaceum</name>
    <name type="common">Proso millet</name>
    <name type="synonym">Broomcorn millet</name>
    <dbReference type="NCBI Taxonomy" id="4540"/>
    <lineage>
        <taxon>Eukaryota</taxon>
        <taxon>Viridiplantae</taxon>
        <taxon>Streptophyta</taxon>
        <taxon>Embryophyta</taxon>
        <taxon>Tracheophyta</taxon>
        <taxon>Spermatophyta</taxon>
        <taxon>Magnoliopsida</taxon>
        <taxon>Liliopsida</taxon>
        <taxon>Poales</taxon>
        <taxon>Poaceae</taxon>
        <taxon>PACMAD clade</taxon>
        <taxon>Panicoideae</taxon>
        <taxon>Panicodae</taxon>
        <taxon>Paniceae</taxon>
        <taxon>Panicinae</taxon>
        <taxon>Panicum</taxon>
        <taxon>Panicum sect. Panicum</taxon>
    </lineage>
</organism>
<reference evidence="3" key="1">
    <citation type="journal article" date="2019" name="Nat. Commun.">
        <title>The genome of broomcorn millet.</title>
        <authorList>
            <person name="Zou C."/>
            <person name="Miki D."/>
            <person name="Li D."/>
            <person name="Tang Q."/>
            <person name="Xiao L."/>
            <person name="Rajput S."/>
            <person name="Deng P."/>
            <person name="Jia W."/>
            <person name="Huang R."/>
            <person name="Zhang M."/>
            <person name="Sun Y."/>
            <person name="Hu J."/>
            <person name="Fu X."/>
            <person name="Schnable P.S."/>
            <person name="Li F."/>
            <person name="Zhang H."/>
            <person name="Feng B."/>
            <person name="Zhu X."/>
            <person name="Liu R."/>
            <person name="Schnable J.C."/>
            <person name="Zhu J.-K."/>
            <person name="Zhang H."/>
        </authorList>
    </citation>
    <scope>NUCLEOTIDE SEQUENCE [LARGE SCALE GENOMIC DNA]</scope>
</reference>
<keyword evidence="1" id="KW-0732">Signal</keyword>
<evidence type="ECO:0000256" key="1">
    <source>
        <dbReference type="SAM" id="SignalP"/>
    </source>
</evidence>
<name>A0A3L6PJW5_PANMI</name>
<dbReference type="STRING" id="4540.A0A3L6PJW5"/>
<dbReference type="GO" id="GO:0016829">
    <property type="term" value="F:lyase activity"/>
    <property type="evidence" value="ECO:0007669"/>
    <property type="project" value="UniProtKB-KW"/>
</dbReference>
<dbReference type="InterPro" id="IPR011013">
    <property type="entry name" value="Gal_mutarotase_sf_dom"/>
</dbReference>
<gene>
    <name evidence="2" type="ORF">C2845_PM18G07720</name>
</gene>